<feature type="signal peptide" evidence="1">
    <location>
        <begin position="1"/>
        <end position="27"/>
    </location>
</feature>
<accession>A0ABW1T0Z6</accession>
<sequence length="486" mass="50537">MSPLRRAVPLVALVATALVLSACGGSAEVDRARQVTPDVPFTGCDVAACSDTIDGAPYQILLPETWNGTLLIYSHGYRQAQPAPPAFTPVSTKPEPAPGWSGGDTAIADALLEQGYALAGSAYASNGWAVADGVKAAEDLYAYFKDTIGNPYRTIVWGDSLGGLITQTIAEKHPDWVDGVAPFCGAVAGVVPNIGLALDVSYAVKTLLYPEMKLTGFASYEEAVTTWTEAVKRLVAAAQDTAGGGTAKVLYIAALVDWPTQTQRFDGAAIESKVKASVEALATGLGFATFARYDLEQRFGGNPSGNVGTDYAARVSAEEASLIDTITPGSVASLGAALAAGERVPADEAAVAKALAEGGDPQGTVQDPTITIHTATDPLVLSQNQTFLLDRYRAAQKAGKTKAELVQLFTVAPATYPEDPGAPYGAGHCNFTPESRLAVIDLLVRWVQDGVYPGRTAIADAMGTSSGYAPLWTPGPWPDPEALTAG</sequence>
<comment type="caution">
    <text evidence="2">The sequence shown here is derived from an EMBL/GenBank/DDBJ whole genome shotgun (WGS) entry which is preliminary data.</text>
</comment>
<evidence type="ECO:0008006" key="4">
    <source>
        <dbReference type="Google" id="ProtNLM"/>
    </source>
</evidence>
<name>A0ABW1T0Z6_9ACTN</name>
<dbReference type="Proteomes" id="UP001596138">
    <property type="component" value="Unassembled WGS sequence"/>
</dbReference>
<evidence type="ECO:0000313" key="3">
    <source>
        <dbReference type="Proteomes" id="UP001596138"/>
    </source>
</evidence>
<dbReference type="EMBL" id="JBHSTI010000008">
    <property type="protein sequence ID" value="MFC6238382.1"/>
    <property type="molecule type" value="Genomic_DNA"/>
</dbReference>
<evidence type="ECO:0000256" key="1">
    <source>
        <dbReference type="SAM" id="SignalP"/>
    </source>
</evidence>
<dbReference type="RefSeq" id="WP_386766548.1">
    <property type="nucleotide sequence ID" value="NZ_JBHSTI010000008.1"/>
</dbReference>
<evidence type="ECO:0000313" key="2">
    <source>
        <dbReference type="EMBL" id="MFC6238382.1"/>
    </source>
</evidence>
<dbReference type="SUPFAM" id="SSF53474">
    <property type="entry name" value="alpha/beta-Hydrolases"/>
    <property type="match status" value="1"/>
</dbReference>
<dbReference type="Gene3D" id="3.40.50.1820">
    <property type="entry name" value="alpha/beta hydrolase"/>
    <property type="match status" value="1"/>
</dbReference>
<feature type="chain" id="PRO_5047029382" description="Serine aminopeptidase S33 domain-containing protein" evidence="1">
    <location>
        <begin position="28"/>
        <end position="486"/>
    </location>
</feature>
<dbReference type="InterPro" id="IPR029058">
    <property type="entry name" value="AB_hydrolase_fold"/>
</dbReference>
<reference evidence="3" key="1">
    <citation type="journal article" date="2019" name="Int. J. Syst. Evol. Microbiol.">
        <title>The Global Catalogue of Microorganisms (GCM) 10K type strain sequencing project: providing services to taxonomists for standard genome sequencing and annotation.</title>
        <authorList>
            <consortium name="The Broad Institute Genomics Platform"/>
            <consortium name="The Broad Institute Genome Sequencing Center for Infectious Disease"/>
            <person name="Wu L."/>
            <person name="Ma J."/>
        </authorList>
    </citation>
    <scope>NUCLEOTIDE SEQUENCE [LARGE SCALE GENOMIC DNA]</scope>
    <source>
        <strain evidence="3">CGMCC 4.7317</strain>
    </source>
</reference>
<dbReference type="PROSITE" id="PS51257">
    <property type="entry name" value="PROKAR_LIPOPROTEIN"/>
    <property type="match status" value="1"/>
</dbReference>
<keyword evidence="1" id="KW-0732">Signal</keyword>
<organism evidence="2 3">
    <name type="scientific">Longivirga aurantiaca</name>
    <dbReference type="NCBI Taxonomy" id="1837743"/>
    <lineage>
        <taxon>Bacteria</taxon>
        <taxon>Bacillati</taxon>
        <taxon>Actinomycetota</taxon>
        <taxon>Actinomycetes</taxon>
        <taxon>Sporichthyales</taxon>
        <taxon>Sporichthyaceae</taxon>
        <taxon>Longivirga</taxon>
    </lineage>
</organism>
<keyword evidence="3" id="KW-1185">Reference proteome</keyword>
<protein>
    <recommendedName>
        <fullName evidence="4">Serine aminopeptidase S33 domain-containing protein</fullName>
    </recommendedName>
</protein>
<gene>
    <name evidence="2" type="ORF">ACFQGU_10880</name>
</gene>
<proteinExistence type="predicted"/>